<dbReference type="AlphaFoldDB" id="A0A1T5M8C5"/>
<keyword evidence="3" id="KW-0804">Transcription</keyword>
<protein>
    <submittedName>
        <fullName evidence="5">AraC-type DNA-binding protein</fullName>
    </submittedName>
</protein>
<name>A0A1T5M8C5_9FIRM</name>
<keyword evidence="2 5" id="KW-0238">DNA-binding</keyword>
<evidence type="ECO:0000259" key="4">
    <source>
        <dbReference type="PROSITE" id="PS01124"/>
    </source>
</evidence>
<dbReference type="Proteomes" id="UP000190285">
    <property type="component" value="Unassembled WGS sequence"/>
</dbReference>
<dbReference type="EMBL" id="FUZT01000011">
    <property type="protein sequence ID" value="SKC84487.1"/>
    <property type="molecule type" value="Genomic_DNA"/>
</dbReference>
<dbReference type="InterPro" id="IPR009057">
    <property type="entry name" value="Homeodomain-like_sf"/>
</dbReference>
<dbReference type="PROSITE" id="PS00041">
    <property type="entry name" value="HTH_ARAC_FAMILY_1"/>
    <property type="match status" value="1"/>
</dbReference>
<keyword evidence="1" id="KW-0805">Transcription regulation</keyword>
<dbReference type="Gene3D" id="1.10.10.60">
    <property type="entry name" value="Homeodomain-like"/>
    <property type="match status" value="2"/>
</dbReference>
<dbReference type="SMART" id="SM00342">
    <property type="entry name" value="HTH_ARAC"/>
    <property type="match status" value="1"/>
</dbReference>
<keyword evidence="6" id="KW-1185">Reference proteome</keyword>
<dbReference type="SUPFAM" id="SSF46689">
    <property type="entry name" value="Homeodomain-like"/>
    <property type="match status" value="1"/>
</dbReference>
<organism evidence="5 6">
    <name type="scientific">Maledivibacter halophilus</name>
    <dbReference type="NCBI Taxonomy" id="36842"/>
    <lineage>
        <taxon>Bacteria</taxon>
        <taxon>Bacillati</taxon>
        <taxon>Bacillota</taxon>
        <taxon>Clostridia</taxon>
        <taxon>Peptostreptococcales</taxon>
        <taxon>Caminicellaceae</taxon>
        <taxon>Maledivibacter</taxon>
    </lineage>
</organism>
<dbReference type="PROSITE" id="PS01124">
    <property type="entry name" value="HTH_ARAC_FAMILY_2"/>
    <property type="match status" value="1"/>
</dbReference>
<dbReference type="GO" id="GO:0043565">
    <property type="term" value="F:sequence-specific DNA binding"/>
    <property type="evidence" value="ECO:0007669"/>
    <property type="project" value="InterPro"/>
</dbReference>
<accession>A0A1T5M8C5</accession>
<dbReference type="PRINTS" id="PR00032">
    <property type="entry name" value="HTHARAC"/>
</dbReference>
<gene>
    <name evidence="5" type="ORF">SAMN02194393_04132</name>
</gene>
<evidence type="ECO:0000256" key="3">
    <source>
        <dbReference type="ARBA" id="ARBA00023163"/>
    </source>
</evidence>
<dbReference type="InterPro" id="IPR018060">
    <property type="entry name" value="HTH_AraC"/>
</dbReference>
<dbReference type="InterPro" id="IPR053142">
    <property type="entry name" value="PchR_regulatory_protein"/>
</dbReference>
<dbReference type="InterPro" id="IPR018062">
    <property type="entry name" value="HTH_AraC-typ_CS"/>
</dbReference>
<evidence type="ECO:0000256" key="1">
    <source>
        <dbReference type="ARBA" id="ARBA00023015"/>
    </source>
</evidence>
<dbReference type="STRING" id="36842.SAMN02194393_04132"/>
<dbReference type="InterPro" id="IPR020449">
    <property type="entry name" value="Tscrpt_reg_AraC-type_HTH"/>
</dbReference>
<sequence length="248" mass="28921">MAICIGENMEWIEHNSKTELQMKTGEAILYQVDNITEICNWMPGHYYEGISIIIKPEKFKDFLSSLSLNKNIFHKEYRNFKINKFKLPVESKIVIEQILHCPYNNVKNIYLEGKAIELLSICLNNITQKYTKNVSDIKLSKTEIQSLYKAKEILDNSVSSPITLTELSKLICLNEFKLKTGFKNIFGKPVYTYLLDRRMELARLFLEIHHKSVNEVANMVGYSSSSSFSKAFRKKYGFSPRDCFYHVR</sequence>
<proteinExistence type="predicted"/>
<dbReference type="PANTHER" id="PTHR47893">
    <property type="entry name" value="REGULATORY PROTEIN PCHR"/>
    <property type="match status" value="1"/>
</dbReference>
<feature type="domain" description="HTH araC/xylS-type" evidence="4">
    <location>
        <begin position="148"/>
        <end position="246"/>
    </location>
</feature>
<dbReference type="OrthoDB" id="9782503at2"/>
<dbReference type="RefSeq" id="WP_079494257.1">
    <property type="nucleotide sequence ID" value="NZ_FUZT01000011.1"/>
</dbReference>
<dbReference type="PANTHER" id="PTHR47893:SF1">
    <property type="entry name" value="REGULATORY PROTEIN PCHR"/>
    <property type="match status" value="1"/>
</dbReference>
<dbReference type="Pfam" id="PF12833">
    <property type="entry name" value="HTH_18"/>
    <property type="match status" value="1"/>
</dbReference>
<evidence type="ECO:0000256" key="2">
    <source>
        <dbReference type="ARBA" id="ARBA00023125"/>
    </source>
</evidence>
<evidence type="ECO:0000313" key="6">
    <source>
        <dbReference type="Proteomes" id="UP000190285"/>
    </source>
</evidence>
<dbReference type="GO" id="GO:0003700">
    <property type="term" value="F:DNA-binding transcription factor activity"/>
    <property type="evidence" value="ECO:0007669"/>
    <property type="project" value="InterPro"/>
</dbReference>
<evidence type="ECO:0000313" key="5">
    <source>
        <dbReference type="EMBL" id="SKC84487.1"/>
    </source>
</evidence>
<reference evidence="5 6" key="1">
    <citation type="submission" date="2017-02" db="EMBL/GenBank/DDBJ databases">
        <authorList>
            <person name="Peterson S.W."/>
        </authorList>
    </citation>
    <scope>NUCLEOTIDE SEQUENCE [LARGE SCALE GENOMIC DNA]</scope>
    <source>
        <strain evidence="5 6">M1</strain>
    </source>
</reference>